<dbReference type="AlphaFoldDB" id="A0AAX2IUS3"/>
<name>A0AAX2IUS3_LEGPN</name>
<evidence type="ECO:0000313" key="2">
    <source>
        <dbReference type="EMBL" id="SQG89587.1"/>
    </source>
</evidence>
<accession>A0AAX2IUS3</accession>
<feature type="transmembrane region" description="Helical" evidence="1">
    <location>
        <begin position="40"/>
        <end position="64"/>
    </location>
</feature>
<reference evidence="2 3" key="1">
    <citation type="submission" date="2018-06" db="EMBL/GenBank/DDBJ databases">
        <authorList>
            <consortium name="Pathogen Informatics"/>
            <person name="Doyle S."/>
        </authorList>
    </citation>
    <scope>NUCLEOTIDE SEQUENCE [LARGE SCALE GENOMIC DNA]</scope>
    <source>
        <strain evidence="2 3">NCTC12272</strain>
    </source>
</reference>
<protein>
    <submittedName>
        <fullName evidence="2">LPS biosynthesis protein, PseA-like protein</fullName>
    </submittedName>
</protein>
<dbReference type="NCBIfam" id="TIGR03573">
    <property type="entry name" value="WbuX"/>
    <property type="match status" value="1"/>
</dbReference>
<proteinExistence type="predicted"/>
<dbReference type="EMBL" id="LS483412">
    <property type="protein sequence ID" value="SQG89587.1"/>
    <property type="molecule type" value="Genomic_DNA"/>
</dbReference>
<keyword evidence="1" id="KW-0812">Transmembrane</keyword>
<evidence type="ECO:0000313" key="3">
    <source>
        <dbReference type="Proteomes" id="UP000249566"/>
    </source>
</evidence>
<evidence type="ECO:0000256" key="1">
    <source>
        <dbReference type="SAM" id="Phobius"/>
    </source>
</evidence>
<sequence>MQNSYLIRFIKYILKWGQLATVDFDKSFVVIKIYTTKSRICLIPGIFIVYCPFLYDILIVGIVIDMSKIYAPKPIDMADFQLPAEKLNAKYGLPNKVEFCKSCVISNQRPNSAVEYEHKKESKKNTIHFDEHGICDACRVAERKKSTINWEERDRQLRELCDRFRSKDGSYDCVVPGSGGKDSFYAAHILKYKYGMNPLTVTWAPHMYTPWGWKNFQSWIHAGFDNYLFTPNGKVHRLLTRLAVENLFHPFQPFMIGQKAYAPKMALLHKIKLVVYGENEAEYGNPIGDTESAKRDWKYFTAQDKSKIFLGGTSVQELKSDFGLNDNDLDAYLPADPQQIEEQQVEVHYLGYYLKWHPQSCYYYAVEHGGFEASPERTPGTYSKYNSIDDKIDDFHYYTTLTKFGIGRATYDASQEIRSGDITREEGVALVKRFDQEFPERFAEEIFKYLSINPKEFPIASQMFEQPIIDRAYFMALADTFRSPHLWKKEGKQWILRHQVTNYEKQTRDYLETV</sequence>
<organism evidence="2 3">
    <name type="scientific">Legionella pneumophila subsp. pascullei</name>
    <dbReference type="NCBI Taxonomy" id="91890"/>
    <lineage>
        <taxon>Bacteria</taxon>
        <taxon>Pseudomonadati</taxon>
        <taxon>Pseudomonadota</taxon>
        <taxon>Gammaproteobacteria</taxon>
        <taxon>Legionellales</taxon>
        <taxon>Legionellaceae</taxon>
        <taxon>Legionella</taxon>
    </lineage>
</organism>
<dbReference type="InterPro" id="IPR020022">
    <property type="entry name" value="N-acetyl_sugar_amidoTrfase"/>
</dbReference>
<keyword evidence="1" id="KW-1133">Transmembrane helix</keyword>
<dbReference type="CDD" id="cd01996">
    <property type="entry name" value="AANH_WbpG-like"/>
    <property type="match status" value="1"/>
</dbReference>
<gene>
    <name evidence="2" type="ORF">NCTC12272_00770</name>
</gene>
<dbReference type="Proteomes" id="UP000249566">
    <property type="component" value="Chromosome 1"/>
</dbReference>
<keyword evidence="1" id="KW-0472">Membrane</keyword>
<dbReference type="SUPFAM" id="SSF52402">
    <property type="entry name" value="Adenine nucleotide alpha hydrolases-like"/>
    <property type="match status" value="1"/>
</dbReference>